<gene>
    <name evidence="1" type="ORF">MYCIT1_LOCUS2934</name>
</gene>
<evidence type="ECO:0000313" key="2">
    <source>
        <dbReference type="Proteomes" id="UP001295794"/>
    </source>
</evidence>
<accession>A0AAD2GTS4</accession>
<name>A0AAD2GTS4_9AGAR</name>
<feature type="non-terminal residue" evidence="1">
    <location>
        <position position="1"/>
    </location>
</feature>
<proteinExistence type="predicted"/>
<organism evidence="1 2">
    <name type="scientific">Mycena citricolor</name>
    <dbReference type="NCBI Taxonomy" id="2018698"/>
    <lineage>
        <taxon>Eukaryota</taxon>
        <taxon>Fungi</taxon>
        <taxon>Dikarya</taxon>
        <taxon>Basidiomycota</taxon>
        <taxon>Agaricomycotina</taxon>
        <taxon>Agaricomycetes</taxon>
        <taxon>Agaricomycetidae</taxon>
        <taxon>Agaricales</taxon>
        <taxon>Marasmiineae</taxon>
        <taxon>Mycenaceae</taxon>
        <taxon>Mycena</taxon>
    </lineage>
</organism>
<evidence type="ECO:0000313" key="1">
    <source>
        <dbReference type="EMBL" id="CAK5263476.1"/>
    </source>
</evidence>
<dbReference type="EMBL" id="CAVNYO010000040">
    <property type="protein sequence ID" value="CAK5263476.1"/>
    <property type="molecule type" value="Genomic_DNA"/>
</dbReference>
<comment type="caution">
    <text evidence="1">The sequence shown here is derived from an EMBL/GenBank/DDBJ whole genome shotgun (WGS) entry which is preliminary data.</text>
</comment>
<sequence length="103" mass="11471">QILKNRCPPHSVEKHAIHLIAVQGLQACCYTTRAILAGVGKVGAVHCMTRCRIGCGQCGLGKIREGRDDCITLHSTKSVDLHDFTSAHRVFWRSKRQMCPSWD</sequence>
<reference evidence="1" key="1">
    <citation type="submission" date="2023-11" db="EMBL/GenBank/DDBJ databases">
        <authorList>
            <person name="De Vega J J."/>
            <person name="De Vega J J."/>
        </authorList>
    </citation>
    <scope>NUCLEOTIDE SEQUENCE</scope>
</reference>
<keyword evidence="2" id="KW-1185">Reference proteome</keyword>
<dbReference type="Proteomes" id="UP001295794">
    <property type="component" value="Unassembled WGS sequence"/>
</dbReference>
<dbReference type="AlphaFoldDB" id="A0AAD2GTS4"/>
<protein>
    <submittedName>
        <fullName evidence="1">Uncharacterized protein</fullName>
    </submittedName>
</protein>